<evidence type="ECO:0000313" key="4">
    <source>
        <dbReference type="EMBL" id="CAG9839161.1"/>
    </source>
</evidence>
<evidence type="ECO:0000256" key="3">
    <source>
        <dbReference type="SAM" id="MobiDB-lite"/>
    </source>
</evidence>
<feature type="region of interest" description="Disordered" evidence="3">
    <location>
        <begin position="79"/>
        <end position="127"/>
    </location>
</feature>
<organism evidence="4 5">
    <name type="scientific">Diabrotica balteata</name>
    <name type="common">Banded cucumber beetle</name>
    <dbReference type="NCBI Taxonomy" id="107213"/>
    <lineage>
        <taxon>Eukaryota</taxon>
        <taxon>Metazoa</taxon>
        <taxon>Ecdysozoa</taxon>
        <taxon>Arthropoda</taxon>
        <taxon>Hexapoda</taxon>
        <taxon>Insecta</taxon>
        <taxon>Pterygota</taxon>
        <taxon>Neoptera</taxon>
        <taxon>Endopterygota</taxon>
        <taxon>Coleoptera</taxon>
        <taxon>Polyphaga</taxon>
        <taxon>Cucujiformia</taxon>
        <taxon>Chrysomeloidea</taxon>
        <taxon>Chrysomelidae</taxon>
        <taxon>Galerucinae</taxon>
        <taxon>Diabroticina</taxon>
        <taxon>Diabroticites</taxon>
        <taxon>Diabrotica</taxon>
    </lineage>
</organism>
<name>A0A9N9T5G4_DIABA</name>
<evidence type="ECO:0000313" key="5">
    <source>
        <dbReference type="Proteomes" id="UP001153709"/>
    </source>
</evidence>
<accession>A0A9N9T5G4</accession>
<keyword evidence="5" id="KW-1185">Reference proteome</keyword>
<dbReference type="GO" id="GO:0008157">
    <property type="term" value="F:protein phosphatase 1 binding"/>
    <property type="evidence" value="ECO:0007669"/>
    <property type="project" value="TreeGrafter"/>
</dbReference>
<dbReference type="OrthoDB" id="307488at2759"/>
<dbReference type="Proteomes" id="UP001153709">
    <property type="component" value="Chromosome 8"/>
</dbReference>
<dbReference type="GO" id="GO:0004865">
    <property type="term" value="F:protein serine/threonine phosphatase inhibitor activity"/>
    <property type="evidence" value="ECO:0007669"/>
    <property type="project" value="InterPro"/>
</dbReference>
<gene>
    <name evidence="4" type="ORF">DIABBA_LOCUS11956</name>
</gene>
<sequence>MSLLINKYAEAFARSACNDGFKIWLFTHSRAEEVPRVRLKLRKPRTDRKVQWSTETVDNENMNKKKSKCCCIYDKPKKFGESSSDEDEDECDHCHGHVEKKKHKQHPTAGNSIDSEGGLSPGDGPSS</sequence>
<evidence type="ECO:0000256" key="2">
    <source>
        <dbReference type="ARBA" id="ARBA00031039"/>
    </source>
</evidence>
<evidence type="ECO:0000256" key="1">
    <source>
        <dbReference type="ARBA" id="ARBA00021994"/>
    </source>
</evidence>
<proteinExistence type="predicted"/>
<protein>
    <recommendedName>
        <fullName evidence="1">E3 ubiquitin-protein ligase PPP1R11</fullName>
    </recommendedName>
    <alternativeName>
        <fullName evidence="2">Protein phosphatase 1 regulatory subunit 11</fullName>
    </alternativeName>
</protein>
<dbReference type="EMBL" id="OU898283">
    <property type="protein sequence ID" value="CAG9839161.1"/>
    <property type="molecule type" value="Genomic_DNA"/>
</dbReference>
<dbReference type="PANTHER" id="PTHR20835:SF0">
    <property type="entry name" value="E3 UBIQUITIN-PROTEIN LIGASE PPP1R11"/>
    <property type="match status" value="1"/>
</dbReference>
<dbReference type="Pfam" id="PF07491">
    <property type="entry name" value="PPI_Ypi1"/>
    <property type="match status" value="1"/>
</dbReference>
<dbReference type="AlphaFoldDB" id="A0A9N9T5G4"/>
<dbReference type="PANTHER" id="PTHR20835">
    <property type="entry name" value="E3 UBIQUITIN-PROTEIN LIGASE PPP1R11-RELATED"/>
    <property type="match status" value="1"/>
</dbReference>
<dbReference type="GO" id="GO:0005634">
    <property type="term" value="C:nucleus"/>
    <property type="evidence" value="ECO:0007669"/>
    <property type="project" value="TreeGrafter"/>
</dbReference>
<reference evidence="4" key="1">
    <citation type="submission" date="2022-01" db="EMBL/GenBank/DDBJ databases">
        <authorList>
            <person name="King R."/>
        </authorList>
    </citation>
    <scope>NUCLEOTIDE SEQUENCE</scope>
</reference>
<dbReference type="InterPro" id="IPR011107">
    <property type="entry name" value="PPI_Ypi1"/>
</dbReference>